<feature type="signal peptide" evidence="3">
    <location>
        <begin position="1"/>
        <end position="17"/>
    </location>
</feature>
<evidence type="ECO:0000256" key="3">
    <source>
        <dbReference type="SAM" id="SignalP"/>
    </source>
</evidence>
<keyword evidence="2" id="KW-0812">Transmembrane</keyword>
<feature type="transmembrane region" description="Helical" evidence="2">
    <location>
        <begin position="215"/>
        <end position="236"/>
    </location>
</feature>
<comment type="caution">
    <text evidence="4">The sequence shown here is derived from an EMBL/GenBank/DDBJ whole genome shotgun (WGS) entry which is preliminary data.</text>
</comment>
<feature type="compositionally biased region" description="Basic and acidic residues" evidence="1">
    <location>
        <begin position="95"/>
        <end position="150"/>
    </location>
</feature>
<dbReference type="EMBL" id="RCSS01000485">
    <property type="protein sequence ID" value="RVD91551.1"/>
    <property type="molecule type" value="Genomic_DNA"/>
</dbReference>
<reference evidence="4 5" key="1">
    <citation type="submission" date="2018-10" db="EMBL/GenBank/DDBJ databases">
        <title>Draft genome sequence of the microsporidian Tubulinosema ratisbonensis.</title>
        <authorList>
            <person name="Polonais V."/>
            <person name="Peyretaillade E."/>
            <person name="Niehus S."/>
            <person name="Wawrzyniak I."/>
            <person name="Franchet A."/>
            <person name="Gaspin C."/>
            <person name="Reichstadt M."/>
            <person name="Belser C."/>
            <person name="Labadie K."/>
            <person name="Delbac F."/>
            <person name="Ferrandon D."/>
        </authorList>
    </citation>
    <scope>NUCLEOTIDE SEQUENCE [LARGE SCALE GENOMIC DNA]</scope>
    <source>
        <strain evidence="4 5">Franzen</strain>
    </source>
</reference>
<protein>
    <submittedName>
        <fullName evidence="4">Uncharacterized protein</fullName>
    </submittedName>
</protein>
<evidence type="ECO:0000256" key="2">
    <source>
        <dbReference type="SAM" id="Phobius"/>
    </source>
</evidence>
<evidence type="ECO:0000313" key="4">
    <source>
        <dbReference type="EMBL" id="RVD91551.1"/>
    </source>
</evidence>
<proteinExistence type="predicted"/>
<dbReference type="VEuPathDB" id="MicrosporidiaDB:TUBRATIS_19950"/>
<organism evidence="4 5">
    <name type="scientific">Tubulinosema ratisbonensis</name>
    <dbReference type="NCBI Taxonomy" id="291195"/>
    <lineage>
        <taxon>Eukaryota</taxon>
        <taxon>Fungi</taxon>
        <taxon>Fungi incertae sedis</taxon>
        <taxon>Microsporidia</taxon>
        <taxon>Tubulinosematoidea</taxon>
        <taxon>Tubulinosematidae</taxon>
        <taxon>Tubulinosema</taxon>
    </lineage>
</organism>
<sequence length="241" mass="28181">MVFGKITMILFINLVFSANKKEDKNEMFDINPINDFNKRPIQGNPRKDEERQCLLEVEECKEAGQETIQVARPILLERKTNEFINFEEEIKIATPKENKKPTEEKEEEKKEEGNEKIDEKSTKEHCQQKDYDVQEIEDSLKESEEEKDDKQDDDVKEIKVSEETSKNGNDDNQARDEEAEEKKEVEGLVENDESTETVYKEYIGLQQKFIFMLRVLRGLSAVSPYLGGLLTGYFLYNLLHK</sequence>
<feature type="compositionally biased region" description="Basic and acidic residues" evidence="1">
    <location>
        <begin position="156"/>
        <end position="186"/>
    </location>
</feature>
<keyword evidence="3" id="KW-0732">Signal</keyword>
<keyword evidence="2" id="KW-1133">Transmembrane helix</keyword>
<gene>
    <name evidence="4" type="ORF">TUBRATIS_19950</name>
</gene>
<dbReference type="AlphaFoldDB" id="A0A437AK37"/>
<feature type="region of interest" description="Disordered" evidence="1">
    <location>
        <begin position="95"/>
        <end position="190"/>
    </location>
</feature>
<keyword evidence="5" id="KW-1185">Reference proteome</keyword>
<keyword evidence="2" id="KW-0472">Membrane</keyword>
<accession>A0A437AK37</accession>
<feature type="chain" id="PRO_5019408975" evidence="3">
    <location>
        <begin position="18"/>
        <end position="241"/>
    </location>
</feature>
<evidence type="ECO:0000313" key="5">
    <source>
        <dbReference type="Proteomes" id="UP000282876"/>
    </source>
</evidence>
<evidence type="ECO:0000256" key="1">
    <source>
        <dbReference type="SAM" id="MobiDB-lite"/>
    </source>
</evidence>
<dbReference type="Proteomes" id="UP000282876">
    <property type="component" value="Unassembled WGS sequence"/>
</dbReference>
<name>A0A437AK37_9MICR</name>